<dbReference type="Proteomes" id="UP000019681">
    <property type="component" value="Unassembled WGS sequence"/>
</dbReference>
<evidence type="ECO:0000313" key="1">
    <source>
        <dbReference type="EMBL" id="EYE87809.1"/>
    </source>
</evidence>
<sequence>MVLGTNEYEKCLEKYELSSLSIYLGLRHAHYELVDDGFIMGMFSKKKRKINCLRY</sequence>
<organism evidence="1 2">
    <name type="scientific">Fervidicella metallireducens AeB</name>
    <dbReference type="NCBI Taxonomy" id="1403537"/>
    <lineage>
        <taxon>Bacteria</taxon>
        <taxon>Bacillati</taxon>
        <taxon>Bacillota</taxon>
        <taxon>Clostridia</taxon>
        <taxon>Eubacteriales</taxon>
        <taxon>Clostridiaceae</taxon>
        <taxon>Fervidicella</taxon>
    </lineage>
</organism>
<dbReference type="AlphaFoldDB" id="A0A017RTL9"/>
<protein>
    <submittedName>
        <fullName evidence="1">Uncharacterized protein</fullName>
    </submittedName>
</protein>
<comment type="caution">
    <text evidence="1">The sequence shown here is derived from an EMBL/GenBank/DDBJ whole genome shotgun (WGS) entry which is preliminary data.</text>
</comment>
<proteinExistence type="predicted"/>
<dbReference type="RefSeq" id="WP_161633623.1">
    <property type="nucleotide sequence ID" value="NZ_AZQP01000038.1"/>
</dbReference>
<reference evidence="1 2" key="1">
    <citation type="journal article" date="2014" name="Genome Announc.">
        <title>Draft Genome Sequence of Fervidicella metallireducens Strain AeBT, an Iron-Reducing Thermoanaerobe from the Great Artesian Basin.</title>
        <authorList>
            <person name="Patel B.K."/>
        </authorList>
    </citation>
    <scope>NUCLEOTIDE SEQUENCE [LARGE SCALE GENOMIC DNA]</scope>
    <source>
        <strain evidence="1 2">AeB</strain>
    </source>
</reference>
<keyword evidence="2" id="KW-1185">Reference proteome</keyword>
<gene>
    <name evidence="1" type="ORF">Q428_11385</name>
</gene>
<accession>A0A017RTL9</accession>
<evidence type="ECO:0000313" key="2">
    <source>
        <dbReference type="Proteomes" id="UP000019681"/>
    </source>
</evidence>
<name>A0A017RTL9_9CLOT</name>
<dbReference type="OrthoDB" id="9788881at2"/>
<dbReference type="EMBL" id="AZQP01000038">
    <property type="protein sequence ID" value="EYE87809.1"/>
    <property type="molecule type" value="Genomic_DNA"/>
</dbReference>